<protein>
    <submittedName>
        <fullName evidence="1">Uncharacterized protein</fullName>
    </submittedName>
</protein>
<gene>
    <name evidence="1" type="ORF">E2C01_017500</name>
</gene>
<comment type="caution">
    <text evidence="1">The sequence shown here is derived from an EMBL/GenBank/DDBJ whole genome shotgun (WGS) entry which is preliminary data.</text>
</comment>
<dbReference type="AlphaFoldDB" id="A0A5B7DTM1"/>
<keyword evidence="2" id="KW-1185">Reference proteome</keyword>
<dbReference type="Proteomes" id="UP000324222">
    <property type="component" value="Unassembled WGS sequence"/>
</dbReference>
<name>A0A5B7DTM1_PORTR</name>
<accession>A0A5B7DTM1</accession>
<evidence type="ECO:0000313" key="2">
    <source>
        <dbReference type="Proteomes" id="UP000324222"/>
    </source>
</evidence>
<dbReference type="EMBL" id="VSRR010001327">
    <property type="protein sequence ID" value="MPC24419.1"/>
    <property type="molecule type" value="Genomic_DNA"/>
</dbReference>
<evidence type="ECO:0000313" key="1">
    <source>
        <dbReference type="EMBL" id="MPC24419.1"/>
    </source>
</evidence>
<proteinExistence type="predicted"/>
<organism evidence="1 2">
    <name type="scientific">Portunus trituberculatus</name>
    <name type="common">Swimming crab</name>
    <name type="synonym">Neptunus trituberculatus</name>
    <dbReference type="NCBI Taxonomy" id="210409"/>
    <lineage>
        <taxon>Eukaryota</taxon>
        <taxon>Metazoa</taxon>
        <taxon>Ecdysozoa</taxon>
        <taxon>Arthropoda</taxon>
        <taxon>Crustacea</taxon>
        <taxon>Multicrustacea</taxon>
        <taxon>Malacostraca</taxon>
        <taxon>Eumalacostraca</taxon>
        <taxon>Eucarida</taxon>
        <taxon>Decapoda</taxon>
        <taxon>Pleocyemata</taxon>
        <taxon>Brachyura</taxon>
        <taxon>Eubrachyura</taxon>
        <taxon>Portunoidea</taxon>
        <taxon>Portunidae</taxon>
        <taxon>Portuninae</taxon>
        <taxon>Portunus</taxon>
    </lineage>
</organism>
<reference evidence="1 2" key="1">
    <citation type="submission" date="2019-05" db="EMBL/GenBank/DDBJ databases">
        <title>Another draft genome of Portunus trituberculatus and its Hox gene families provides insights of decapod evolution.</title>
        <authorList>
            <person name="Jeong J.-H."/>
            <person name="Song I."/>
            <person name="Kim S."/>
            <person name="Choi T."/>
            <person name="Kim D."/>
            <person name="Ryu S."/>
            <person name="Kim W."/>
        </authorList>
    </citation>
    <scope>NUCLEOTIDE SEQUENCE [LARGE SCALE GENOMIC DNA]</scope>
    <source>
        <tissue evidence="1">Muscle</tissue>
    </source>
</reference>
<sequence>MDKNEHANGMMLLVLHFNLFTLDYRKQFLVLYPGWVGASQNKCGMGCNFSSAISQNVSVRVA</sequence>